<comment type="caution">
    <text evidence="1">The sequence shown here is derived from an EMBL/GenBank/DDBJ whole genome shotgun (WGS) entry which is preliminary data.</text>
</comment>
<evidence type="ECO:0000313" key="1">
    <source>
        <dbReference type="EMBL" id="KAI5669367.1"/>
    </source>
</evidence>
<accession>A0ACC0B9U1</accession>
<proteinExistence type="predicted"/>
<keyword evidence="2" id="KW-1185">Reference proteome</keyword>
<dbReference type="Proteomes" id="UP001060085">
    <property type="component" value="Linkage Group LG04"/>
</dbReference>
<organism evidence="1 2">
    <name type="scientific">Catharanthus roseus</name>
    <name type="common">Madagascar periwinkle</name>
    <name type="synonym">Vinca rosea</name>
    <dbReference type="NCBI Taxonomy" id="4058"/>
    <lineage>
        <taxon>Eukaryota</taxon>
        <taxon>Viridiplantae</taxon>
        <taxon>Streptophyta</taxon>
        <taxon>Embryophyta</taxon>
        <taxon>Tracheophyta</taxon>
        <taxon>Spermatophyta</taxon>
        <taxon>Magnoliopsida</taxon>
        <taxon>eudicotyledons</taxon>
        <taxon>Gunneridae</taxon>
        <taxon>Pentapetalae</taxon>
        <taxon>asterids</taxon>
        <taxon>lamiids</taxon>
        <taxon>Gentianales</taxon>
        <taxon>Apocynaceae</taxon>
        <taxon>Rauvolfioideae</taxon>
        <taxon>Vinceae</taxon>
        <taxon>Catharanthinae</taxon>
        <taxon>Catharanthus</taxon>
    </lineage>
</organism>
<name>A0ACC0B9U1_CATRO</name>
<gene>
    <name evidence="1" type="ORF">M9H77_19220</name>
</gene>
<dbReference type="EMBL" id="CM044704">
    <property type="protein sequence ID" value="KAI5669367.1"/>
    <property type="molecule type" value="Genomic_DNA"/>
</dbReference>
<reference evidence="2" key="1">
    <citation type="journal article" date="2023" name="Nat. Plants">
        <title>Single-cell RNA sequencing provides a high-resolution roadmap for understanding the multicellular compartmentation of specialized metabolism.</title>
        <authorList>
            <person name="Sun S."/>
            <person name="Shen X."/>
            <person name="Li Y."/>
            <person name="Li Y."/>
            <person name="Wang S."/>
            <person name="Li R."/>
            <person name="Zhang H."/>
            <person name="Shen G."/>
            <person name="Guo B."/>
            <person name="Wei J."/>
            <person name="Xu J."/>
            <person name="St-Pierre B."/>
            <person name="Chen S."/>
            <person name="Sun C."/>
        </authorList>
    </citation>
    <scope>NUCLEOTIDE SEQUENCE [LARGE SCALE GENOMIC DNA]</scope>
</reference>
<evidence type="ECO:0000313" key="2">
    <source>
        <dbReference type="Proteomes" id="UP001060085"/>
    </source>
</evidence>
<sequence>MEATTGNTAVEKGSGRDSRRRRIADRGSDRLALITGRIKALPSESEPEPEPGSNQSRGHAYTASCPPSISQIHLASSQSSGSITTENKISGALPTNHDSPRDVDQRSISGGRVGPYMRKCGSMEASKPPSFDVDMRGRPSPLASIVENLQVSEANTDQHSASRSHANKFIILRDISSSITATESTRSLCSLAMAILVVLSYGGFPLFGSYILKSVICFRPLYLLLLTNITIVVAQLLEKKRGLQSSEEQATSSPVGEAALFDQLGNALEIGLLLKNVTSALLMDCSIYSIVVVCCLSLLQRLGW</sequence>
<protein>
    <submittedName>
        <fullName evidence="1">Uncharacterized protein</fullName>
    </submittedName>
</protein>